<dbReference type="InterPro" id="IPR036388">
    <property type="entry name" value="WH-like_DNA-bd_sf"/>
</dbReference>
<evidence type="ECO:0000313" key="5">
    <source>
        <dbReference type="EMBL" id="MDR7362620.1"/>
    </source>
</evidence>
<dbReference type="InterPro" id="IPR016032">
    <property type="entry name" value="Sig_transdc_resp-reg_C-effctor"/>
</dbReference>
<dbReference type="PANTHER" id="PTHR16305:SF35">
    <property type="entry name" value="TRANSCRIPTIONAL ACTIVATOR DOMAIN"/>
    <property type="match status" value="1"/>
</dbReference>
<dbReference type="PANTHER" id="PTHR16305">
    <property type="entry name" value="TESTICULAR SOLUBLE ADENYLYL CYCLASE"/>
    <property type="match status" value="1"/>
</dbReference>
<dbReference type="PRINTS" id="PR00038">
    <property type="entry name" value="HTHLUXR"/>
</dbReference>
<protein>
    <submittedName>
        <fullName evidence="5">DNA-binding CsgD family transcriptional regulator/tetratricopeptide (TPR) repeat protein</fullName>
    </submittedName>
</protein>
<keyword evidence="3" id="KW-0175">Coiled coil</keyword>
<dbReference type="Gene3D" id="1.10.10.10">
    <property type="entry name" value="Winged helix-like DNA-binding domain superfamily/Winged helix DNA-binding domain"/>
    <property type="match status" value="1"/>
</dbReference>
<name>A0ABU2BVH4_9ACTN</name>
<keyword evidence="6" id="KW-1185">Reference proteome</keyword>
<feature type="domain" description="HTH luxR-type" evidence="4">
    <location>
        <begin position="918"/>
        <end position="983"/>
    </location>
</feature>
<accession>A0ABU2BVH4</accession>
<evidence type="ECO:0000256" key="1">
    <source>
        <dbReference type="ARBA" id="ARBA00022741"/>
    </source>
</evidence>
<dbReference type="EMBL" id="JAVDYG010000001">
    <property type="protein sequence ID" value="MDR7362620.1"/>
    <property type="molecule type" value="Genomic_DNA"/>
</dbReference>
<dbReference type="SUPFAM" id="SSF52540">
    <property type="entry name" value="P-loop containing nucleoside triphosphate hydrolases"/>
    <property type="match status" value="1"/>
</dbReference>
<dbReference type="Pfam" id="PF00196">
    <property type="entry name" value="GerE"/>
    <property type="match status" value="1"/>
</dbReference>
<dbReference type="InterPro" id="IPR000792">
    <property type="entry name" value="Tscrpt_reg_LuxR_C"/>
</dbReference>
<dbReference type="GO" id="GO:0003677">
    <property type="term" value="F:DNA binding"/>
    <property type="evidence" value="ECO:0007669"/>
    <property type="project" value="UniProtKB-KW"/>
</dbReference>
<dbReference type="SUPFAM" id="SSF48452">
    <property type="entry name" value="TPR-like"/>
    <property type="match status" value="1"/>
</dbReference>
<dbReference type="Pfam" id="PF13191">
    <property type="entry name" value="AAA_16"/>
    <property type="match status" value="1"/>
</dbReference>
<sequence>MTSPPVPGAVSRTSPFVGRSSAVAAILDHLRVRAPESGPPRVDLVGGDAGMGKTRLLTEVGGAAEEAGWRVLAGHCLDFSASALPYLPFSEMVGRLADREPDLFEELTRTHPALTALAPGRRIRTPGFQRTEDLDRGEIFDGVHAGFETLAALQPLLLVVEDLHWADQSTRDLLSFLFVRAFGSPVAVVGSYRSDDLGRRHPLRPLLAEWVRLPGVERVDLSPLGAPDVRRLVRALHGGPVRERDVNRVVTLADGNPFYVEELVGAHDSGGTSTIPEDLLDLLLVRLDRLDDDARTVVRAASCSGWRVNHRLLTAVTGLGDAALDRAVRGALDAHVLVRDGDYYRFRHALLAEAVHDDLLPGEHQRLHAAYVKALEEGVVPSTAAELARHAQSAHDIPTAIRAGIEAGEEAMAVGGPDDAARHFEAVLDIVSRHDQPLPDDVDYAVLVARTADAITASGQPARAVRLVEEHLDRAPADLPDVERARLLMAWANCALSNEVFDESSTATAQALDLVGEEPSRLRARALSLHARWLSATDHDDEAVELAGEAMAMAQRFDLASVVAEATTTLARIDERSGDLDSALAALEEVAESAAADHDTVGEMRGRYHLAYVRLETGDLAGAAEQFRLTAEAAERAGRPWAPYGFDARFHWALTRYVRGDWDGALEVADVTGQTPPLHAESLLACVAMLVRAGRGDLDALSYAEPVKAAWSGEGMTAVLAGSATIDLHGLRRDLPAVWRTYDDVVGVLSEIWNPHFQASVMLAALVAGQVATEVARASTAERAGLLERVDDLQSEVDEVLRRTVSRPLGWGPEGQAWTARFRAEALRGRWLAGVRVPAEDELVAAWTETVAAFEAFGHPYEVARSQARLAAVLTATGRPGAREAAEAARETATRLGATPLVDELGVTARPAKPARHRGPASTELTVREREILGLVAQGRTNGEIGKQLFISTKTVSVHVSNILAKLGAGSRTEAAAVGRDRGLLG</sequence>
<evidence type="ECO:0000259" key="4">
    <source>
        <dbReference type="PROSITE" id="PS50043"/>
    </source>
</evidence>
<proteinExistence type="predicted"/>
<dbReference type="InterPro" id="IPR041664">
    <property type="entry name" value="AAA_16"/>
</dbReference>
<dbReference type="SMART" id="SM00421">
    <property type="entry name" value="HTH_LUXR"/>
    <property type="match status" value="1"/>
</dbReference>
<gene>
    <name evidence="5" type="ORF">J2S63_002173</name>
</gene>
<dbReference type="SUPFAM" id="SSF46894">
    <property type="entry name" value="C-terminal effector domain of the bipartite response regulators"/>
    <property type="match status" value="1"/>
</dbReference>
<keyword evidence="2" id="KW-0067">ATP-binding</keyword>
<dbReference type="CDD" id="cd06170">
    <property type="entry name" value="LuxR_C_like"/>
    <property type="match status" value="1"/>
</dbReference>
<evidence type="ECO:0000313" key="6">
    <source>
        <dbReference type="Proteomes" id="UP001183648"/>
    </source>
</evidence>
<organism evidence="5 6">
    <name type="scientific">Nocardioides marmoribigeumensis</name>
    <dbReference type="NCBI Taxonomy" id="433649"/>
    <lineage>
        <taxon>Bacteria</taxon>
        <taxon>Bacillati</taxon>
        <taxon>Actinomycetota</taxon>
        <taxon>Actinomycetes</taxon>
        <taxon>Propionibacteriales</taxon>
        <taxon>Nocardioidaceae</taxon>
        <taxon>Nocardioides</taxon>
    </lineage>
</organism>
<feature type="coiled-coil region" evidence="3">
    <location>
        <begin position="776"/>
        <end position="803"/>
    </location>
</feature>
<keyword evidence="1" id="KW-0547">Nucleotide-binding</keyword>
<reference evidence="5 6" key="1">
    <citation type="submission" date="2023-07" db="EMBL/GenBank/DDBJ databases">
        <title>Sequencing the genomes of 1000 actinobacteria strains.</title>
        <authorList>
            <person name="Klenk H.-P."/>
        </authorList>
    </citation>
    <scope>NUCLEOTIDE SEQUENCE [LARGE SCALE GENOMIC DNA]</scope>
    <source>
        <strain evidence="5 6">DSM 19426</strain>
    </source>
</reference>
<dbReference type="InterPro" id="IPR027417">
    <property type="entry name" value="P-loop_NTPase"/>
</dbReference>
<dbReference type="PROSITE" id="PS50043">
    <property type="entry name" value="HTH_LUXR_2"/>
    <property type="match status" value="1"/>
</dbReference>
<dbReference type="Proteomes" id="UP001183648">
    <property type="component" value="Unassembled WGS sequence"/>
</dbReference>
<dbReference type="PROSITE" id="PS00622">
    <property type="entry name" value="HTH_LUXR_1"/>
    <property type="match status" value="1"/>
</dbReference>
<evidence type="ECO:0000256" key="3">
    <source>
        <dbReference type="SAM" id="Coils"/>
    </source>
</evidence>
<dbReference type="RefSeq" id="WP_310301925.1">
    <property type="nucleotide sequence ID" value="NZ_BAAAPS010000008.1"/>
</dbReference>
<evidence type="ECO:0000256" key="2">
    <source>
        <dbReference type="ARBA" id="ARBA00022840"/>
    </source>
</evidence>
<keyword evidence="5" id="KW-0238">DNA-binding</keyword>
<comment type="caution">
    <text evidence="5">The sequence shown here is derived from an EMBL/GenBank/DDBJ whole genome shotgun (WGS) entry which is preliminary data.</text>
</comment>
<dbReference type="Gene3D" id="1.25.40.10">
    <property type="entry name" value="Tetratricopeptide repeat domain"/>
    <property type="match status" value="1"/>
</dbReference>
<dbReference type="InterPro" id="IPR011990">
    <property type="entry name" value="TPR-like_helical_dom_sf"/>
</dbReference>